<dbReference type="EMBL" id="JAVXUO010000425">
    <property type="protein sequence ID" value="KAK2992254.1"/>
    <property type="molecule type" value="Genomic_DNA"/>
</dbReference>
<keyword evidence="2" id="KW-1185">Reference proteome</keyword>
<dbReference type="Pfam" id="PF14223">
    <property type="entry name" value="Retrotran_gag_2"/>
    <property type="match status" value="1"/>
</dbReference>
<protein>
    <recommendedName>
        <fullName evidence="3">UBN2 domain-containing protein</fullName>
    </recommendedName>
</protein>
<evidence type="ECO:0008006" key="3">
    <source>
        <dbReference type="Google" id="ProtNLM"/>
    </source>
</evidence>
<proteinExistence type="predicted"/>
<comment type="caution">
    <text evidence="1">The sequence shown here is derived from an EMBL/GenBank/DDBJ whole genome shotgun (WGS) entry which is preliminary data.</text>
</comment>
<sequence length="80" mass="9515">MWRLLEVTHEVRSLQDEGNEFINETYSRFTLITNGLKLLGKVCPEKEMVRKIFRSLPKRWEAKLIVIQEAKDLNVLKLEE</sequence>
<reference evidence="1" key="1">
    <citation type="submission" date="2022-12" db="EMBL/GenBank/DDBJ databases">
        <title>Draft genome assemblies for two species of Escallonia (Escalloniales).</title>
        <authorList>
            <person name="Chanderbali A."/>
            <person name="Dervinis C."/>
            <person name="Anghel I."/>
            <person name="Soltis D."/>
            <person name="Soltis P."/>
            <person name="Zapata F."/>
        </authorList>
    </citation>
    <scope>NUCLEOTIDE SEQUENCE</scope>
    <source>
        <strain evidence="1">UCBG92.1500</strain>
        <tissue evidence="1">Leaf</tissue>
    </source>
</reference>
<dbReference type="Proteomes" id="UP001187471">
    <property type="component" value="Unassembled WGS sequence"/>
</dbReference>
<evidence type="ECO:0000313" key="1">
    <source>
        <dbReference type="EMBL" id="KAK2992254.1"/>
    </source>
</evidence>
<name>A0AA88RLR2_9ASTE</name>
<organism evidence="1 2">
    <name type="scientific">Escallonia rubra</name>
    <dbReference type="NCBI Taxonomy" id="112253"/>
    <lineage>
        <taxon>Eukaryota</taxon>
        <taxon>Viridiplantae</taxon>
        <taxon>Streptophyta</taxon>
        <taxon>Embryophyta</taxon>
        <taxon>Tracheophyta</taxon>
        <taxon>Spermatophyta</taxon>
        <taxon>Magnoliopsida</taxon>
        <taxon>eudicotyledons</taxon>
        <taxon>Gunneridae</taxon>
        <taxon>Pentapetalae</taxon>
        <taxon>asterids</taxon>
        <taxon>campanulids</taxon>
        <taxon>Escalloniales</taxon>
        <taxon>Escalloniaceae</taxon>
        <taxon>Escallonia</taxon>
    </lineage>
</organism>
<accession>A0AA88RLR2</accession>
<dbReference type="AlphaFoldDB" id="A0AA88RLR2"/>
<gene>
    <name evidence="1" type="ORF">RJ640_005741</name>
</gene>
<evidence type="ECO:0000313" key="2">
    <source>
        <dbReference type="Proteomes" id="UP001187471"/>
    </source>
</evidence>